<dbReference type="EMBL" id="MCFG01000133">
    <property type="protein sequence ID" value="ORX80863.1"/>
    <property type="molecule type" value="Genomic_DNA"/>
</dbReference>
<dbReference type="InterPro" id="IPR006379">
    <property type="entry name" value="HAD-SF_hydro_IIB"/>
</dbReference>
<dbReference type="Proteomes" id="UP000193944">
    <property type="component" value="Unassembled WGS sequence"/>
</dbReference>
<comment type="caution">
    <text evidence="1">The sequence shown here is derived from an EMBL/GenBank/DDBJ whole genome shotgun (WGS) entry which is preliminary data.</text>
</comment>
<dbReference type="InterPro" id="IPR023214">
    <property type="entry name" value="HAD_sf"/>
</dbReference>
<dbReference type="STRING" id="1754192.A0A1Y1X501"/>
<dbReference type="CDD" id="cd07516">
    <property type="entry name" value="HAD_Pase"/>
    <property type="match status" value="1"/>
</dbReference>
<dbReference type="Gene3D" id="3.40.50.1000">
    <property type="entry name" value="HAD superfamily/HAD-like"/>
    <property type="match status" value="1"/>
</dbReference>
<dbReference type="AlphaFoldDB" id="A0A1Y1X501"/>
<organism evidence="1 2">
    <name type="scientific">Anaeromyces robustus</name>
    <dbReference type="NCBI Taxonomy" id="1754192"/>
    <lineage>
        <taxon>Eukaryota</taxon>
        <taxon>Fungi</taxon>
        <taxon>Fungi incertae sedis</taxon>
        <taxon>Chytridiomycota</taxon>
        <taxon>Chytridiomycota incertae sedis</taxon>
        <taxon>Neocallimastigomycetes</taxon>
        <taxon>Neocallimastigales</taxon>
        <taxon>Neocallimastigaceae</taxon>
        <taxon>Anaeromyces</taxon>
    </lineage>
</organism>
<evidence type="ECO:0000313" key="1">
    <source>
        <dbReference type="EMBL" id="ORX80863.1"/>
    </source>
</evidence>
<reference evidence="1 2" key="1">
    <citation type="submission" date="2016-08" db="EMBL/GenBank/DDBJ databases">
        <title>A Parts List for Fungal Cellulosomes Revealed by Comparative Genomics.</title>
        <authorList>
            <consortium name="DOE Joint Genome Institute"/>
            <person name="Haitjema C.H."/>
            <person name="Gilmore S.P."/>
            <person name="Henske J.K."/>
            <person name="Solomon K.V."/>
            <person name="De Groot R."/>
            <person name="Kuo A."/>
            <person name="Mondo S.J."/>
            <person name="Salamov A.A."/>
            <person name="Labutti K."/>
            <person name="Zhao Z."/>
            <person name="Chiniquy J."/>
            <person name="Barry K."/>
            <person name="Brewer H.M."/>
            <person name="Purvine S.O."/>
            <person name="Wright A.T."/>
            <person name="Boxma B."/>
            <person name="Van Alen T."/>
            <person name="Hackstein J.H."/>
            <person name="Baker S.E."/>
            <person name="Grigoriev I.V."/>
            <person name="O'Malley M.A."/>
        </authorList>
    </citation>
    <scope>NUCLEOTIDE SEQUENCE [LARGE SCALE GENOMIC DNA]</scope>
    <source>
        <strain evidence="1 2">S4</strain>
    </source>
</reference>
<dbReference type="PANTHER" id="PTHR10000:SF8">
    <property type="entry name" value="HAD SUPERFAMILY HYDROLASE-LIKE, TYPE 3"/>
    <property type="match status" value="1"/>
</dbReference>
<dbReference type="InterPro" id="IPR036412">
    <property type="entry name" value="HAD-like_sf"/>
</dbReference>
<dbReference type="GO" id="GO:0000287">
    <property type="term" value="F:magnesium ion binding"/>
    <property type="evidence" value="ECO:0007669"/>
    <property type="project" value="TreeGrafter"/>
</dbReference>
<gene>
    <name evidence="1" type="ORF">BCR32DRAFT_245315</name>
</gene>
<evidence type="ECO:0000313" key="2">
    <source>
        <dbReference type="Proteomes" id="UP000193944"/>
    </source>
</evidence>
<dbReference type="OrthoDB" id="27226at2759"/>
<accession>A0A1Y1X501</accession>
<reference evidence="1 2" key="2">
    <citation type="submission" date="2016-08" db="EMBL/GenBank/DDBJ databases">
        <title>Pervasive Adenine N6-methylation of Active Genes in Fungi.</title>
        <authorList>
            <consortium name="DOE Joint Genome Institute"/>
            <person name="Mondo S.J."/>
            <person name="Dannebaum R.O."/>
            <person name="Kuo R.C."/>
            <person name="Labutti K."/>
            <person name="Haridas S."/>
            <person name="Kuo A."/>
            <person name="Salamov A."/>
            <person name="Ahrendt S.R."/>
            <person name="Lipzen A."/>
            <person name="Sullivan W."/>
            <person name="Andreopoulos W.B."/>
            <person name="Clum A."/>
            <person name="Lindquist E."/>
            <person name="Daum C."/>
            <person name="Ramamoorthy G.K."/>
            <person name="Gryganskyi A."/>
            <person name="Culley D."/>
            <person name="Magnuson J.K."/>
            <person name="James T.Y."/>
            <person name="O'Malley M.A."/>
            <person name="Stajich J.E."/>
            <person name="Spatafora J.W."/>
            <person name="Visel A."/>
            <person name="Grigoriev I.V."/>
        </authorList>
    </citation>
    <scope>NUCLEOTIDE SEQUENCE [LARGE SCALE GENOMIC DNA]</scope>
    <source>
        <strain evidence="1 2">S4</strain>
    </source>
</reference>
<dbReference type="SFLD" id="SFLDS00003">
    <property type="entry name" value="Haloacid_Dehalogenase"/>
    <property type="match status" value="1"/>
</dbReference>
<dbReference type="PANTHER" id="PTHR10000">
    <property type="entry name" value="PHOSPHOSERINE PHOSPHATASE"/>
    <property type="match status" value="1"/>
</dbReference>
<dbReference type="GO" id="GO:0016791">
    <property type="term" value="F:phosphatase activity"/>
    <property type="evidence" value="ECO:0007669"/>
    <property type="project" value="UniProtKB-ARBA"/>
</dbReference>
<dbReference type="SFLD" id="SFLDG01140">
    <property type="entry name" value="C2.B:_Phosphomannomutase_and_P"/>
    <property type="match status" value="1"/>
</dbReference>
<sequence length="296" mass="34034">MIDESKLILPDPNNVRIIISDCDGTLLNSKHELTERTIKAINYALDNYDVNFVIATGKTRYSVTHLRKQLNIEKRKNCLAVHSNGCVIYDDKDEVIKEYFMDNDIVIKNIELYNKHLAGKDYSYVLYVRDTLYLPKKGKWTDFLEEYGERVVVIEEPKLLKMIANNEFAINKVCVLTTPDVFYDGFDKILQEFIDSYDDISFITGNTRCYETQPKEISKGASLKYIMEELNIKPEQVMAFGDSFNDISMFEVAGYKYAMGNSEKAVMEVATNVTESNDDDGIAVILENTFMKNKKN</sequence>
<protein>
    <submittedName>
        <fullName evidence="1">HAD-like protein</fullName>
    </submittedName>
</protein>
<dbReference type="GO" id="GO:0005829">
    <property type="term" value="C:cytosol"/>
    <property type="evidence" value="ECO:0007669"/>
    <property type="project" value="TreeGrafter"/>
</dbReference>
<dbReference type="SUPFAM" id="SSF56784">
    <property type="entry name" value="HAD-like"/>
    <property type="match status" value="1"/>
</dbReference>
<proteinExistence type="predicted"/>
<dbReference type="Gene3D" id="3.30.1240.10">
    <property type="match status" value="1"/>
</dbReference>
<keyword evidence="2" id="KW-1185">Reference proteome</keyword>
<dbReference type="InterPro" id="IPR000150">
    <property type="entry name" value="Cof"/>
</dbReference>
<dbReference type="NCBIfam" id="TIGR00099">
    <property type="entry name" value="Cof-subfamily"/>
    <property type="match status" value="1"/>
</dbReference>
<dbReference type="NCBIfam" id="TIGR01484">
    <property type="entry name" value="HAD-SF-IIB"/>
    <property type="match status" value="1"/>
</dbReference>
<dbReference type="Pfam" id="PF08282">
    <property type="entry name" value="Hydrolase_3"/>
    <property type="match status" value="1"/>
</dbReference>
<name>A0A1Y1X501_9FUNG</name>